<feature type="transmembrane region" description="Helical" evidence="5">
    <location>
        <begin position="1155"/>
        <end position="1180"/>
    </location>
</feature>
<dbReference type="OrthoDB" id="5985519at2759"/>
<dbReference type="Gene3D" id="3.40.50.410">
    <property type="entry name" value="von Willebrand factor, type A domain"/>
    <property type="match status" value="1"/>
</dbReference>
<keyword evidence="2" id="KW-0964">Secreted</keyword>
<feature type="domain" description="VWA7 N-terminal" evidence="10">
    <location>
        <begin position="107"/>
        <end position="331"/>
    </location>
</feature>
<evidence type="ECO:0000256" key="4">
    <source>
        <dbReference type="ARBA" id="ARBA00023180"/>
    </source>
</evidence>
<evidence type="ECO:0000313" key="12">
    <source>
        <dbReference type="RefSeq" id="XP_035676216.1"/>
    </source>
</evidence>
<dbReference type="Pfam" id="PF23619">
    <property type="entry name" value="Ig_VWA7"/>
    <property type="match status" value="1"/>
</dbReference>
<name>A0A9J7MRC0_BRAFL</name>
<dbReference type="Pfam" id="PF23560">
    <property type="entry name" value="GBD_Hemicentin"/>
    <property type="match status" value="1"/>
</dbReference>
<dbReference type="SUPFAM" id="SSF53300">
    <property type="entry name" value="vWA-like"/>
    <property type="match status" value="1"/>
</dbReference>
<organism evidence="11 12">
    <name type="scientific">Branchiostoma floridae</name>
    <name type="common">Florida lancelet</name>
    <name type="synonym">Amphioxus</name>
    <dbReference type="NCBI Taxonomy" id="7739"/>
    <lineage>
        <taxon>Eukaryota</taxon>
        <taxon>Metazoa</taxon>
        <taxon>Chordata</taxon>
        <taxon>Cephalochordata</taxon>
        <taxon>Leptocardii</taxon>
        <taxon>Amphioxiformes</taxon>
        <taxon>Branchiostomatidae</taxon>
        <taxon>Branchiostoma</taxon>
    </lineage>
</organism>
<keyword evidence="5" id="KW-0472">Membrane</keyword>
<dbReference type="OMA" id="ATHEWFG"/>
<evidence type="ECO:0000256" key="5">
    <source>
        <dbReference type="SAM" id="Phobius"/>
    </source>
</evidence>
<feature type="domain" description="VWA7 Ig-like" evidence="8">
    <location>
        <begin position="757"/>
        <end position="856"/>
    </location>
</feature>
<reference evidence="12" key="2">
    <citation type="submission" date="2025-08" db="UniProtKB">
        <authorList>
            <consortium name="RefSeq"/>
        </authorList>
    </citation>
    <scope>IDENTIFICATION</scope>
    <source>
        <strain evidence="12">S238N-H82</strain>
        <tissue evidence="12">Testes</tissue>
    </source>
</reference>
<evidence type="ECO:0000256" key="2">
    <source>
        <dbReference type="ARBA" id="ARBA00022525"/>
    </source>
</evidence>
<comment type="subcellular location">
    <subcellularLocation>
        <location evidence="1">Secreted</location>
    </subcellularLocation>
</comment>
<dbReference type="Proteomes" id="UP000001554">
    <property type="component" value="Chromosome 5"/>
</dbReference>
<evidence type="ECO:0000259" key="8">
    <source>
        <dbReference type="Pfam" id="PF23619"/>
    </source>
</evidence>
<dbReference type="PANTHER" id="PTHR14905:SF21">
    <property type="entry name" value="VWFA DOMAIN-CONTAINING PROTEIN"/>
    <property type="match status" value="1"/>
</dbReference>
<feature type="chain" id="PRO_5039948025" evidence="6">
    <location>
        <begin position="21"/>
        <end position="1239"/>
    </location>
</feature>
<dbReference type="GeneID" id="118415616"/>
<evidence type="ECO:0000256" key="6">
    <source>
        <dbReference type="SAM" id="SignalP"/>
    </source>
</evidence>
<keyword evidence="4" id="KW-0325">Glycoprotein</keyword>
<dbReference type="RefSeq" id="XP_035676216.1">
    <property type="nucleotide sequence ID" value="XM_035820323.1"/>
</dbReference>
<feature type="signal peptide" evidence="6">
    <location>
        <begin position="1"/>
        <end position="20"/>
    </location>
</feature>
<dbReference type="KEGG" id="bfo:118415616"/>
<evidence type="ECO:0000256" key="1">
    <source>
        <dbReference type="ARBA" id="ARBA00004613"/>
    </source>
</evidence>
<dbReference type="CDD" id="cd00198">
    <property type="entry name" value="vWFA"/>
    <property type="match status" value="1"/>
</dbReference>
<gene>
    <name evidence="12" type="primary">LOC118415616</name>
</gene>
<dbReference type="InterPro" id="IPR052577">
    <property type="entry name" value="VWA7"/>
</dbReference>
<proteinExistence type="predicted"/>
<dbReference type="PANTHER" id="PTHR14905">
    <property type="entry name" value="NG37"/>
    <property type="match status" value="1"/>
</dbReference>
<reference evidence="11" key="1">
    <citation type="journal article" date="2020" name="Nat. Ecol. Evol.">
        <title>Deeply conserved synteny resolves early events in vertebrate evolution.</title>
        <authorList>
            <person name="Simakov O."/>
            <person name="Marletaz F."/>
            <person name="Yue J.X."/>
            <person name="O'Connell B."/>
            <person name="Jenkins J."/>
            <person name="Brandt A."/>
            <person name="Calef R."/>
            <person name="Tung C.H."/>
            <person name="Huang T.K."/>
            <person name="Schmutz J."/>
            <person name="Satoh N."/>
            <person name="Yu J.K."/>
            <person name="Putnam N.H."/>
            <person name="Green R.E."/>
            <person name="Rokhsar D.S."/>
        </authorList>
    </citation>
    <scope>NUCLEOTIDE SEQUENCE [LARGE SCALE GENOMIC DNA]</scope>
    <source>
        <strain evidence="11">S238N-H82</strain>
    </source>
</reference>
<dbReference type="InterPro" id="IPR056475">
    <property type="entry name" value="GBD_Hemicentin/VWA7"/>
</dbReference>
<evidence type="ECO:0000313" key="11">
    <source>
        <dbReference type="Proteomes" id="UP000001554"/>
    </source>
</evidence>
<keyword evidence="11" id="KW-1185">Reference proteome</keyword>
<dbReference type="Pfam" id="PF25107">
    <property type="entry name" value="VWA7_N"/>
    <property type="match status" value="1"/>
</dbReference>
<dbReference type="Pfam" id="PF25106">
    <property type="entry name" value="VWA_4"/>
    <property type="match status" value="1"/>
</dbReference>
<sequence>MLAAGKKVFLLVILAQTSLSFRPNRFSAFYPLDYTHEDITKTAALKVVARFLEENPEDGRTVSPGQLQNLDPLTPSSIFSRYYGGESSVFCYIRGTNYKPNATLYTYVGPVSAKNFDEAVGDITKANADIDRHDLWTSSVHFNAEQFQTALTRLRNLRTIVIETLQKADLTDLDVSAARINTGSYLHTLQDFYSNTNWVENNGAAVYEDLGMPDSPNPAVASPGINTCSSTDCPPGGPSGGPLTTCENNLISPEGVLTSGYRSGQDVDKPAATHEWFGKCSHGGTHDATREATATGGINKESLDPAESPHHFLHNTAAQAAMDATEHFLYAAGSGLKDQVGADVFRRFFNLASGTSLCIVMDDTGSMSDDIAAAKAVSIEIIQGAAANPFDKPYNYVLVPFNDPMSDAGPMTITRDSAVYIDAINALNAHGGGDCPELSMTGLELALQNTLPKSKIYLFTDADPKDSDKLQDVISLLQQKKSKITFLLTGSCSRKRRDLNGRSKRAVSGNPYDVIAEESGGKVFDITKDEVAEVSEVIALEVNGAPVTVMTKSVPESGPRDQEIPVDEALLEMVLTLTGSATAPVFQLYTPTGAIQSFGSADAQVVIETDQYKVLKVTDPAAGMWRLHLADGQGYDIEVTGKSVLDFSTEFLDTGSGFPIDGRPIGGSEYRLVVSGSGLENAGNVTSADLLDQSGTLLSRIYLQTSSGRGEPVYTATIVPPAQPFRISVEGIDQRNNTFRRLLTTLIESESLRLELAVENREPLYPGGSSRVGFVLVNGGSDDTFQLTVSDDVGLVTGVTPSSVTIATGTNVTGYVTFSAATTVSPGTSSTTILTARSSLGSSTAPSNFITIRTIVSERIILVIDTSPPVCNITSVVGNCTAVRQRPDVCADWSWSVQMMMIDSGLGLSRVYGEVSTGEVLTTDDFTPGLQDVAIRANYSSTCCHPKMTVTVVDLAGYVDQCVLDFSIPTTEAPPTTTRSPDTVTPEISVASGTVAMNIGMAVSEFTEEVETEFKATVASSMTSYCQRHVMEFLSCRQTEHRAKRSTHDSQTFDSDNVVILEGFPKSSMSPDRITLAFFVSNPNSSAEKPVPVPGSLLLMVIQHSQMRVQEALGWKTIYNMYLYGTEVPTLIPIDVTDGTDEQTDYPVTGSSSHVLYIVIGVVVSVVTIAVVIVLITSWLKKPNVTKPTYEADQNINLDPPMAGHVNRAMKSADEQMKMEEEPLEGEFPMTGLNSPTYW</sequence>
<evidence type="ECO:0000256" key="3">
    <source>
        <dbReference type="ARBA" id="ARBA00022729"/>
    </source>
</evidence>
<accession>A0A9J7MRC0</accession>
<feature type="domain" description="Hemicentin/VWA7 galactose-binding" evidence="7">
    <location>
        <begin position="547"/>
        <end position="643"/>
    </location>
</feature>
<feature type="domain" description="Hemicentin-1-like von Willebrand factor A" evidence="9">
    <location>
        <begin position="356"/>
        <end position="528"/>
    </location>
</feature>
<dbReference type="InterPro" id="IPR036465">
    <property type="entry name" value="vWFA_dom_sf"/>
</dbReference>
<keyword evidence="5" id="KW-1133">Transmembrane helix</keyword>
<evidence type="ECO:0000259" key="7">
    <source>
        <dbReference type="Pfam" id="PF23560"/>
    </source>
</evidence>
<dbReference type="InterPro" id="IPR056861">
    <property type="entry name" value="HMCN1-like_VWA"/>
</dbReference>
<protein>
    <submittedName>
        <fullName evidence="12">von Willebrand factor A domain-containing protein 7-like</fullName>
    </submittedName>
</protein>
<keyword evidence="5" id="KW-0812">Transmembrane</keyword>
<dbReference type="InterPro" id="IPR056862">
    <property type="entry name" value="VWA7_N"/>
</dbReference>
<dbReference type="InterPro" id="IPR057615">
    <property type="entry name" value="Ig_VWA7"/>
</dbReference>
<dbReference type="GO" id="GO:0005576">
    <property type="term" value="C:extracellular region"/>
    <property type="evidence" value="ECO:0007669"/>
    <property type="project" value="UniProtKB-SubCell"/>
</dbReference>
<keyword evidence="3 6" id="KW-0732">Signal</keyword>
<evidence type="ECO:0000259" key="9">
    <source>
        <dbReference type="Pfam" id="PF25106"/>
    </source>
</evidence>
<evidence type="ECO:0000259" key="10">
    <source>
        <dbReference type="Pfam" id="PF25107"/>
    </source>
</evidence>
<dbReference type="AlphaFoldDB" id="A0A9J7MRC0"/>